<evidence type="ECO:0000256" key="6">
    <source>
        <dbReference type="ARBA" id="ARBA00029466"/>
    </source>
</evidence>
<evidence type="ECO:0000313" key="7">
    <source>
        <dbReference type="EMBL" id="NKE62701.1"/>
    </source>
</evidence>
<dbReference type="InterPro" id="IPR011335">
    <property type="entry name" value="Restrct_endonuc-II-like"/>
</dbReference>
<dbReference type="NCBIfam" id="TIGR00632">
    <property type="entry name" value="vsr"/>
    <property type="match status" value="1"/>
</dbReference>
<sequence length="169" mass="18963">MRSTVATGSDNYGKLQVVYRHVDAGPAPPATSEATSRVMRRTRRVGTAPELALRRALHRRGLRYLVDVAPPGTNRRRRVDVLLRGARIALFVDGCFWHSCPEHGQLPKANREWWRVKLHGVVVRDKDTNVQLAAAGWLVVRVWEHDDPDEAADRVAALVASRLVRPPQA</sequence>
<keyword evidence="3" id="KW-0227">DNA damage</keyword>
<dbReference type="SUPFAM" id="SSF52980">
    <property type="entry name" value="Restriction endonuclease-like"/>
    <property type="match status" value="1"/>
</dbReference>
<dbReference type="EMBL" id="VSRL01000276">
    <property type="protein sequence ID" value="NKE62701.1"/>
    <property type="molecule type" value="Genomic_DNA"/>
</dbReference>
<dbReference type="Gene3D" id="3.40.960.10">
    <property type="entry name" value="VSR Endonuclease"/>
    <property type="match status" value="1"/>
</dbReference>
<comment type="similarity">
    <text evidence="6">Belongs to the Vsr family.</text>
</comment>
<evidence type="ECO:0000256" key="4">
    <source>
        <dbReference type="ARBA" id="ARBA00022801"/>
    </source>
</evidence>
<evidence type="ECO:0000256" key="3">
    <source>
        <dbReference type="ARBA" id="ARBA00022763"/>
    </source>
</evidence>
<evidence type="ECO:0000256" key="5">
    <source>
        <dbReference type="ARBA" id="ARBA00023204"/>
    </source>
</evidence>
<organism evidence="7 8">
    <name type="scientific">Lentzea indica</name>
    <dbReference type="NCBI Taxonomy" id="2604800"/>
    <lineage>
        <taxon>Bacteria</taxon>
        <taxon>Bacillati</taxon>
        <taxon>Actinomycetota</taxon>
        <taxon>Actinomycetes</taxon>
        <taxon>Pseudonocardiales</taxon>
        <taxon>Pseudonocardiaceae</taxon>
        <taxon>Lentzea</taxon>
    </lineage>
</organism>
<name>A0ABX1FW44_9PSEU</name>
<keyword evidence="4" id="KW-0378">Hydrolase</keyword>
<keyword evidence="2 7" id="KW-0255">Endonuclease</keyword>
<keyword evidence="5" id="KW-0234">DNA repair</keyword>
<evidence type="ECO:0000313" key="8">
    <source>
        <dbReference type="Proteomes" id="UP001515943"/>
    </source>
</evidence>
<protein>
    <submittedName>
        <fullName evidence="7">DNA mismatch endonuclease Vsr</fullName>
    </submittedName>
</protein>
<evidence type="ECO:0000256" key="2">
    <source>
        <dbReference type="ARBA" id="ARBA00022759"/>
    </source>
</evidence>
<dbReference type="CDD" id="cd00221">
    <property type="entry name" value="Vsr"/>
    <property type="match status" value="1"/>
</dbReference>
<dbReference type="GO" id="GO:0004519">
    <property type="term" value="F:endonuclease activity"/>
    <property type="evidence" value="ECO:0007669"/>
    <property type="project" value="UniProtKB-KW"/>
</dbReference>
<dbReference type="Pfam" id="PF03852">
    <property type="entry name" value="Vsr"/>
    <property type="match status" value="1"/>
</dbReference>
<keyword evidence="1" id="KW-0540">Nuclease</keyword>
<dbReference type="InterPro" id="IPR004603">
    <property type="entry name" value="DNA_mismatch_endonuc_vsr"/>
</dbReference>
<keyword evidence="8" id="KW-1185">Reference proteome</keyword>
<gene>
    <name evidence="7" type="primary">vsr</name>
    <name evidence="7" type="ORF">FXN61_40665</name>
</gene>
<comment type="caution">
    <text evidence="7">The sequence shown here is derived from an EMBL/GenBank/DDBJ whole genome shotgun (WGS) entry which is preliminary data.</text>
</comment>
<dbReference type="Proteomes" id="UP001515943">
    <property type="component" value="Unassembled WGS sequence"/>
</dbReference>
<reference evidence="7 8" key="1">
    <citation type="submission" date="2019-08" db="EMBL/GenBank/DDBJ databases">
        <title>Lentzea from Indian Himalayas.</title>
        <authorList>
            <person name="Mandal S."/>
            <person name="Mallick Gupta A."/>
            <person name="Maiti P.K."/>
            <person name="Sarkar J."/>
            <person name="Mandal S."/>
        </authorList>
    </citation>
    <scope>NUCLEOTIDE SEQUENCE [LARGE SCALE GENOMIC DNA]</scope>
    <source>
        <strain evidence="7 8">PSKA42</strain>
    </source>
</reference>
<proteinExistence type="inferred from homology"/>
<accession>A0ABX1FW44</accession>
<evidence type="ECO:0000256" key="1">
    <source>
        <dbReference type="ARBA" id="ARBA00022722"/>
    </source>
</evidence>